<keyword evidence="2 12" id="KW-1003">Cell membrane</keyword>
<protein>
    <recommendedName>
        <fullName evidence="12 13">Cardiolipin synthase</fullName>
        <shortName evidence="12">CL synthase</shortName>
        <ecNumber evidence="12 13">2.7.8.-</ecNumber>
    </recommendedName>
</protein>
<evidence type="ECO:0000256" key="13">
    <source>
        <dbReference type="NCBIfam" id="TIGR04265"/>
    </source>
</evidence>
<dbReference type="PROSITE" id="PS50035">
    <property type="entry name" value="PLD"/>
    <property type="match status" value="2"/>
</dbReference>
<evidence type="ECO:0000313" key="21">
    <source>
        <dbReference type="Proteomes" id="UP000095591"/>
    </source>
</evidence>
<evidence type="ECO:0000256" key="7">
    <source>
        <dbReference type="ARBA" id="ARBA00022989"/>
    </source>
</evidence>
<dbReference type="CDD" id="cd09110">
    <property type="entry name" value="PLDc_CLS_1"/>
    <property type="match status" value="1"/>
</dbReference>
<dbReference type="Pfam" id="PF13091">
    <property type="entry name" value="PLDc_2"/>
    <property type="match status" value="2"/>
</dbReference>
<dbReference type="Proteomes" id="UP000441358">
    <property type="component" value="Unassembled WGS sequence"/>
</dbReference>
<feature type="active site" evidence="12">
    <location>
        <position position="223"/>
    </location>
</feature>
<keyword evidence="5 12" id="KW-0812">Transmembrane</keyword>
<feature type="active site" evidence="12">
    <location>
        <position position="398"/>
    </location>
</feature>
<evidence type="ECO:0000256" key="6">
    <source>
        <dbReference type="ARBA" id="ARBA00022737"/>
    </source>
</evidence>
<keyword evidence="3 12" id="KW-0444">Lipid biosynthesis</keyword>
<evidence type="ECO:0000256" key="5">
    <source>
        <dbReference type="ARBA" id="ARBA00022692"/>
    </source>
</evidence>
<evidence type="ECO:0000313" key="19">
    <source>
        <dbReference type="EMBL" id="MSB72491.1"/>
    </source>
</evidence>
<comment type="subcellular location">
    <subcellularLocation>
        <location evidence="1 12">Cell membrane</location>
        <topology evidence="1 12">Multi-pass membrane protein</topology>
    </subcellularLocation>
</comment>
<keyword evidence="8 12" id="KW-0443">Lipid metabolism</keyword>
<evidence type="ECO:0000256" key="3">
    <source>
        <dbReference type="ARBA" id="ARBA00022516"/>
    </source>
</evidence>
<feature type="active site" evidence="12">
    <location>
        <position position="396"/>
    </location>
</feature>
<dbReference type="EMBL" id="WKMC01000006">
    <property type="protein sequence ID" value="MRZ50654.1"/>
    <property type="molecule type" value="Genomic_DNA"/>
</dbReference>
<feature type="transmembrane region" description="Helical" evidence="12">
    <location>
        <begin position="7"/>
        <end position="31"/>
    </location>
</feature>
<evidence type="ECO:0000313" key="23">
    <source>
        <dbReference type="Proteomes" id="UP000441358"/>
    </source>
</evidence>
<dbReference type="GO" id="GO:0032049">
    <property type="term" value="P:cardiolipin biosynthetic process"/>
    <property type="evidence" value="ECO:0007669"/>
    <property type="project" value="UniProtKB-UniRule"/>
</dbReference>
<proteinExistence type="inferred from homology"/>
<evidence type="ECO:0000256" key="9">
    <source>
        <dbReference type="ARBA" id="ARBA00023136"/>
    </source>
</evidence>
<dbReference type="EC" id="2.7.8.-" evidence="12 13"/>
<keyword evidence="6" id="KW-0677">Repeat</keyword>
<dbReference type="GO" id="GO:0005886">
    <property type="term" value="C:plasma membrane"/>
    <property type="evidence" value="ECO:0007669"/>
    <property type="project" value="UniProtKB-SubCell"/>
</dbReference>
<feature type="domain" description="PLD phosphodiesterase" evidence="14">
    <location>
        <begin position="391"/>
        <end position="418"/>
    </location>
</feature>
<dbReference type="AlphaFoldDB" id="A0A174B7R8"/>
<keyword evidence="11 12" id="KW-1208">Phospholipid metabolism</keyword>
<evidence type="ECO:0000313" key="22">
    <source>
        <dbReference type="Proteomes" id="UP000432516"/>
    </source>
</evidence>
<dbReference type="Proteomes" id="UP000095591">
    <property type="component" value="Unassembled WGS sequence"/>
</dbReference>
<feature type="domain" description="PLD phosphodiesterase" evidence="14">
    <location>
        <begin position="216"/>
        <end position="243"/>
    </location>
</feature>
<evidence type="ECO:0000259" key="14">
    <source>
        <dbReference type="PROSITE" id="PS50035"/>
    </source>
</evidence>
<comment type="similarity">
    <text evidence="12">Belongs to the phospholipase D family. Cardiolipin synthase subfamily.</text>
</comment>
<reference evidence="22 23" key="2">
    <citation type="journal article" date="2019" name="Nat. Med.">
        <title>A library of human gut bacterial isolates paired with longitudinal multiomics data enables mechanistic microbiome research.</title>
        <authorList>
            <person name="Poyet M."/>
            <person name="Groussin M."/>
            <person name="Gibbons S.M."/>
            <person name="Avila-Pacheco J."/>
            <person name="Jiang X."/>
            <person name="Kearney S.M."/>
            <person name="Perrotta A.R."/>
            <person name="Berdy B."/>
            <person name="Zhao S."/>
            <person name="Lieberman T.D."/>
            <person name="Swanson P.K."/>
            <person name="Smith M."/>
            <person name="Roesemann S."/>
            <person name="Alexander J.E."/>
            <person name="Rich S.A."/>
            <person name="Livny J."/>
            <person name="Vlamakis H."/>
            <person name="Clish C."/>
            <person name="Bullock K."/>
            <person name="Deik A."/>
            <person name="Scott J."/>
            <person name="Pierce K.A."/>
            <person name="Xavier R.J."/>
            <person name="Alm E.J."/>
        </authorList>
    </citation>
    <scope>NUCLEOTIDE SEQUENCE [LARGE SCALE GENOMIC DNA]</scope>
    <source>
        <strain evidence="18 22">BIOML-A2</strain>
        <strain evidence="19 24">BIOML-A20</strain>
        <strain evidence="17 23">BIOML-A32</strain>
    </source>
</reference>
<comment type="function">
    <text evidence="12">Catalyzes the reversible phosphatidyl group transfer from one phosphatidylglycerol molecule to another to form cardiolipin (CL) (diphosphatidylglycerol) and glycerol.</text>
</comment>
<evidence type="ECO:0000313" key="16">
    <source>
        <dbReference type="EMBL" id="CUN96877.1"/>
    </source>
</evidence>
<dbReference type="GO" id="GO:0008808">
    <property type="term" value="F:cardiolipin synthase activity"/>
    <property type="evidence" value="ECO:0007669"/>
    <property type="project" value="UniProtKB-UniRule"/>
</dbReference>
<feature type="active site" evidence="12">
    <location>
        <position position="403"/>
    </location>
</feature>
<dbReference type="InterPro" id="IPR027379">
    <property type="entry name" value="CLS_N"/>
</dbReference>
<dbReference type="InterPro" id="IPR022924">
    <property type="entry name" value="Cardiolipin_synthase"/>
</dbReference>
<feature type="active site" evidence="12">
    <location>
        <position position="221"/>
    </location>
</feature>
<dbReference type="HAMAP" id="MF_01916">
    <property type="entry name" value="Cardiolipin_synth_Cls"/>
    <property type="match status" value="1"/>
</dbReference>
<dbReference type="Proteomes" id="UP000095455">
    <property type="component" value="Unassembled WGS sequence"/>
</dbReference>
<name>A0A174B7R8_PARDI</name>
<feature type="active site" evidence="12">
    <location>
        <position position="228"/>
    </location>
</feature>
<reference evidence="20 21" key="1">
    <citation type="submission" date="2015-09" db="EMBL/GenBank/DDBJ databases">
        <authorList>
            <consortium name="Pathogen Informatics"/>
        </authorList>
    </citation>
    <scope>NUCLEOTIDE SEQUENCE [LARGE SCALE GENOMIC DNA]</scope>
    <source>
        <strain evidence="16 20">2789STDY5608822</strain>
        <strain evidence="15 21">2789STDY5608872</strain>
    </source>
</reference>
<evidence type="ECO:0000313" key="24">
    <source>
        <dbReference type="Proteomes" id="UP000441609"/>
    </source>
</evidence>
<keyword evidence="7 12" id="KW-1133">Transmembrane helix</keyword>
<evidence type="ECO:0000313" key="15">
    <source>
        <dbReference type="EMBL" id="CUN03386.1"/>
    </source>
</evidence>
<evidence type="ECO:0000313" key="20">
    <source>
        <dbReference type="Proteomes" id="UP000095455"/>
    </source>
</evidence>
<keyword evidence="9 12" id="KW-0472">Membrane</keyword>
<evidence type="ECO:0000256" key="12">
    <source>
        <dbReference type="HAMAP-Rule" id="MF_01916"/>
    </source>
</evidence>
<sequence length="478" mass="55008">MLAAIHIQLIVGTIFIILYSVTILGLVLVIITENRNPLKTIPWVIVLLLAPGIGLLFYFFFGQDNRKQRIISRRTYKRIMKRPQEGKLPQDACVVPDPYKPLSTLLTNTNQSSLLYGTQITIYTNGTDKFKDLLEEIQKATHHIHIQYYIFCDDEIGKQVQQLLIKKVKEGVKVRVLYDDVGCWNVKDGFFKEMKEAGIEVYAFLRVAFPVFTSKVNYRNHRKIIVIDGKVGFMGGMNIADRYDKGTSWGTWRDTHFKFVGKGVHGLQSVFLIDWYVVSKKLLNDRIYYPAAEIYSDNIMQIATSGPVGQWRTLLQATIFMIANAKKYIFIQTPYFLPTEGLNQALQTAALGGVDVRLMLPKRSDTRSANMASHSFIDEMVKAGVKVYLYKPGFLHSKLVVSDDALTSIGSANMDFRSFEHNFEINAFVYQKEFALQMKRIFTHDMHHCERLIPSRWLKRPLKQRMAESFMRLFSPLL</sequence>
<keyword evidence="10 12" id="KW-0594">Phospholipid biosynthesis</keyword>
<dbReference type="Gene3D" id="3.30.870.10">
    <property type="entry name" value="Endonuclease Chain A"/>
    <property type="match status" value="2"/>
</dbReference>
<organism evidence="15 21">
    <name type="scientific">Parabacteroides distasonis</name>
    <dbReference type="NCBI Taxonomy" id="823"/>
    <lineage>
        <taxon>Bacteria</taxon>
        <taxon>Pseudomonadati</taxon>
        <taxon>Bacteroidota</taxon>
        <taxon>Bacteroidia</taxon>
        <taxon>Bacteroidales</taxon>
        <taxon>Tannerellaceae</taxon>
        <taxon>Parabacteroides</taxon>
    </lineage>
</organism>
<dbReference type="InterPro" id="IPR030874">
    <property type="entry name" value="Cardiolipin_synth_Firmi"/>
</dbReference>
<evidence type="ECO:0000256" key="4">
    <source>
        <dbReference type="ARBA" id="ARBA00022679"/>
    </source>
</evidence>
<dbReference type="Proteomes" id="UP000441609">
    <property type="component" value="Unassembled WGS sequence"/>
</dbReference>
<dbReference type="EMBL" id="WKNE01000004">
    <property type="protein sequence ID" value="MRZ54500.1"/>
    <property type="molecule type" value="Genomic_DNA"/>
</dbReference>
<accession>A0A174B7R8</accession>
<evidence type="ECO:0000256" key="2">
    <source>
        <dbReference type="ARBA" id="ARBA00022475"/>
    </source>
</evidence>
<dbReference type="SUPFAM" id="SSF56024">
    <property type="entry name" value="Phospholipase D/nuclease"/>
    <property type="match status" value="2"/>
</dbReference>
<evidence type="ECO:0000256" key="1">
    <source>
        <dbReference type="ARBA" id="ARBA00004651"/>
    </source>
</evidence>
<comment type="catalytic activity">
    <reaction evidence="12">
        <text>2 a 1,2-diacyl-sn-glycero-3-phospho-(1'-sn-glycerol) = a cardiolipin + glycerol</text>
        <dbReference type="Rhea" id="RHEA:31451"/>
        <dbReference type="ChEBI" id="CHEBI:17754"/>
        <dbReference type="ChEBI" id="CHEBI:62237"/>
        <dbReference type="ChEBI" id="CHEBI:64716"/>
    </reaction>
</comment>
<evidence type="ECO:0000313" key="17">
    <source>
        <dbReference type="EMBL" id="MRZ50654.1"/>
    </source>
</evidence>
<dbReference type="PANTHER" id="PTHR21248:SF22">
    <property type="entry name" value="PHOSPHOLIPASE D"/>
    <property type="match status" value="1"/>
</dbReference>
<evidence type="ECO:0000256" key="10">
    <source>
        <dbReference type="ARBA" id="ARBA00023209"/>
    </source>
</evidence>
<gene>
    <name evidence="15" type="primary">cls</name>
    <name evidence="16" type="ORF">ERS852380_01327</name>
    <name evidence="15" type="ORF">ERS852429_01627</name>
    <name evidence="17" type="ORF">GKD66_10560</name>
    <name evidence="18" type="ORF">GKD68_06995</name>
    <name evidence="19" type="ORF">GKD70_04160</name>
</gene>
<dbReference type="InterPro" id="IPR001736">
    <property type="entry name" value="PLipase_D/transphosphatidylase"/>
</dbReference>
<feature type="transmembrane region" description="Helical" evidence="12">
    <location>
        <begin position="43"/>
        <end position="61"/>
    </location>
</feature>
<evidence type="ECO:0000256" key="11">
    <source>
        <dbReference type="ARBA" id="ARBA00023264"/>
    </source>
</evidence>
<dbReference type="Pfam" id="PF13396">
    <property type="entry name" value="PLDc_N"/>
    <property type="match status" value="1"/>
</dbReference>
<dbReference type="CDD" id="cd09112">
    <property type="entry name" value="PLDc_CLS_2"/>
    <property type="match status" value="1"/>
</dbReference>
<dbReference type="PANTHER" id="PTHR21248">
    <property type="entry name" value="CARDIOLIPIN SYNTHASE"/>
    <property type="match status" value="1"/>
</dbReference>
<dbReference type="SMART" id="SM00155">
    <property type="entry name" value="PLDc"/>
    <property type="match status" value="2"/>
</dbReference>
<dbReference type="RefSeq" id="WP_009276478.1">
    <property type="nucleotide sequence ID" value="NZ_CABMKT010000001.1"/>
</dbReference>
<dbReference type="InterPro" id="IPR025202">
    <property type="entry name" value="PLD-like_dom"/>
</dbReference>
<evidence type="ECO:0000256" key="8">
    <source>
        <dbReference type="ARBA" id="ARBA00023098"/>
    </source>
</evidence>
<evidence type="ECO:0000313" key="18">
    <source>
        <dbReference type="EMBL" id="MRZ54500.1"/>
    </source>
</evidence>
<dbReference type="EMBL" id="WKMO01000003">
    <property type="protein sequence ID" value="MSB72491.1"/>
    <property type="molecule type" value="Genomic_DNA"/>
</dbReference>
<keyword evidence="4 12" id="KW-0808">Transferase</keyword>
<dbReference type="EMBL" id="CYXP01000003">
    <property type="protein sequence ID" value="CUN03386.1"/>
    <property type="molecule type" value="Genomic_DNA"/>
</dbReference>
<dbReference type="NCBIfam" id="TIGR04265">
    <property type="entry name" value="bac_cardiolipin"/>
    <property type="match status" value="1"/>
</dbReference>
<dbReference type="EMBL" id="CYYK01000004">
    <property type="protein sequence ID" value="CUN96877.1"/>
    <property type="molecule type" value="Genomic_DNA"/>
</dbReference>
<dbReference type="Proteomes" id="UP000432516">
    <property type="component" value="Unassembled WGS sequence"/>
</dbReference>